<dbReference type="EMBL" id="VGJJ01000043">
    <property type="protein sequence ID" value="MBM3282549.1"/>
    <property type="molecule type" value="Genomic_DNA"/>
</dbReference>
<protein>
    <recommendedName>
        <fullName evidence="4">Vitamin K epoxide reductase domain-containing protein</fullName>
    </recommendedName>
</protein>
<gene>
    <name evidence="2" type="ORF">FJY86_04400</name>
</gene>
<keyword evidence="1" id="KW-0472">Membrane</keyword>
<proteinExistence type="predicted"/>
<feature type="transmembrane region" description="Helical" evidence="1">
    <location>
        <begin position="43"/>
        <end position="67"/>
    </location>
</feature>
<evidence type="ECO:0000313" key="2">
    <source>
        <dbReference type="EMBL" id="MBM3282549.1"/>
    </source>
</evidence>
<evidence type="ECO:0000256" key="1">
    <source>
        <dbReference type="SAM" id="Phobius"/>
    </source>
</evidence>
<comment type="caution">
    <text evidence="2">The sequence shown here is derived from an EMBL/GenBank/DDBJ whole genome shotgun (WGS) entry which is preliminary data.</text>
</comment>
<feature type="transmembrane region" description="Helical" evidence="1">
    <location>
        <begin position="109"/>
        <end position="131"/>
    </location>
</feature>
<reference evidence="2" key="1">
    <citation type="submission" date="2019-03" db="EMBL/GenBank/DDBJ databases">
        <title>Lake Tanganyika Metagenome-Assembled Genomes (MAGs).</title>
        <authorList>
            <person name="Tran P."/>
        </authorList>
    </citation>
    <scope>NUCLEOTIDE SEQUENCE</scope>
    <source>
        <strain evidence="2">M_DeepCast_50m_m2_156</strain>
    </source>
</reference>
<organism evidence="2 3">
    <name type="scientific">Candidatus Iainarchaeum sp</name>
    <dbReference type="NCBI Taxonomy" id="3101447"/>
    <lineage>
        <taxon>Archaea</taxon>
        <taxon>Candidatus Iainarchaeota</taxon>
        <taxon>Candidatus Iainarchaeia</taxon>
        <taxon>Candidatus Iainarchaeales</taxon>
        <taxon>Candidatus Iainarchaeaceae</taxon>
        <taxon>Candidatus Iainarchaeum</taxon>
    </lineage>
</organism>
<feature type="transmembrane region" description="Helical" evidence="1">
    <location>
        <begin position="79"/>
        <end position="97"/>
    </location>
</feature>
<dbReference type="Proteomes" id="UP000774699">
    <property type="component" value="Unassembled WGS sequence"/>
</dbReference>
<evidence type="ECO:0000313" key="3">
    <source>
        <dbReference type="Proteomes" id="UP000774699"/>
    </source>
</evidence>
<accession>A0A8T4C7V9</accession>
<keyword evidence="1" id="KW-1133">Transmembrane helix</keyword>
<evidence type="ECO:0008006" key="4">
    <source>
        <dbReference type="Google" id="ProtNLM"/>
    </source>
</evidence>
<sequence>MNTKDIPKYILLVALAGVLFSGWLTYTKVITGNCPLREGCPYLLGLPTCVYGFIIFGTILVLTYLWHSNAKKYKGNLEWISRVALFGILFSGYYSFIELMDPSCPIKPCVYSLLLPSCVYGLVMYVVVFWLTTQAKK</sequence>
<dbReference type="AlphaFoldDB" id="A0A8T4C7V9"/>
<name>A0A8T4C7V9_9ARCH</name>
<keyword evidence="1" id="KW-0812">Transmembrane</keyword>